<comment type="similarity">
    <text evidence="1">Belongs to the complex I 51 kDa subunit family.</text>
</comment>
<evidence type="ECO:0000256" key="2">
    <source>
        <dbReference type="ARBA" id="ARBA00022485"/>
    </source>
</evidence>
<dbReference type="GO" id="GO:0046872">
    <property type="term" value="F:metal ion binding"/>
    <property type="evidence" value="ECO:0007669"/>
    <property type="project" value="UniProtKB-KW"/>
</dbReference>
<dbReference type="SUPFAM" id="SSF52833">
    <property type="entry name" value="Thioredoxin-like"/>
    <property type="match status" value="1"/>
</dbReference>
<dbReference type="AlphaFoldDB" id="A0A3A5H6W0"/>
<dbReference type="Gene3D" id="3.10.20.600">
    <property type="match status" value="1"/>
</dbReference>
<evidence type="ECO:0000256" key="3">
    <source>
        <dbReference type="ARBA" id="ARBA00022723"/>
    </source>
</evidence>
<name>A0A3A5H6W0_9ACTN</name>
<dbReference type="PANTHER" id="PTHR43578:SF3">
    <property type="entry name" value="NADH-QUINONE OXIDOREDUCTASE SUBUNIT F"/>
    <property type="match status" value="1"/>
</dbReference>
<dbReference type="SMART" id="SM00928">
    <property type="entry name" value="NADH_4Fe-4S"/>
    <property type="match status" value="1"/>
</dbReference>
<gene>
    <name evidence="7" type="ORF">D4739_09460</name>
</gene>
<dbReference type="GO" id="GO:0008137">
    <property type="term" value="F:NADH dehydrogenase (ubiquinone) activity"/>
    <property type="evidence" value="ECO:0007669"/>
    <property type="project" value="InterPro"/>
</dbReference>
<keyword evidence="5" id="KW-0411">Iron-sulfur</keyword>
<dbReference type="InterPro" id="IPR011538">
    <property type="entry name" value="Nuo51_FMN-bd"/>
</dbReference>
<dbReference type="OrthoDB" id="9805533at2"/>
<dbReference type="SUPFAM" id="SSF142984">
    <property type="entry name" value="Nqo1 middle domain-like"/>
    <property type="match status" value="1"/>
</dbReference>
<reference evidence="8" key="1">
    <citation type="submission" date="2018-09" db="EMBL/GenBank/DDBJ databases">
        <authorList>
            <person name="Zhu H."/>
        </authorList>
    </citation>
    <scope>NUCLEOTIDE SEQUENCE [LARGE SCALE GENOMIC DNA]</scope>
    <source>
        <strain evidence="8">K1W22B-1</strain>
    </source>
</reference>
<evidence type="ECO:0000313" key="8">
    <source>
        <dbReference type="Proteomes" id="UP000276542"/>
    </source>
</evidence>
<evidence type="ECO:0000256" key="4">
    <source>
        <dbReference type="ARBA" id="ARBA00023004"/>
    </source>
</evidence>
<evidence type="ECO:0000256" key="5">
    <source>
        <dbReference type="ARBA" id="ARBA00023014"/>
    </source>
</evidence>
<dbReference type="GO" id="GO:0051539">
    <property type="term" value="F:4 iron, 4 sulfur cluster binding"/>
    <property type="evidence" value="ECO:0007669"/>
    <property type="project" value="UniProtKB-KW"/>
</dbReference>
<protein>
    <submittedName>
        <fullName evidence="7">Formate dehydrogenase beta subunit</fullName>
    </submittedName>
</protein>
<dbReference type="SUPFAM" id="SSF142019">
    <property type="entry name" value="Nqo1 FMN-binding domain-like"/>
    <property type="match status" value="1"/>
</dbReference>
<organism evidence="7 8">
    <name type="scientific">Nocardioides cavernaquae</name>
    <dbReference type="NCBI Taxonomy" id="2321396"/>
    <lineage>
        <taxon>Bacteria</taxon>
        <taxon>Bacillati</taxon>
        <taxon>Actinomycetota</taxon>
        <taxon>Actinomycetes</taxon>
        <taxon>Propionibacteriales</taxon>
        <taxon>Nocardioidaceae</taxon>
        <taxon>Nocardioides</taxon>
    </lineage>
</organism>
<dbReference type="Pfam" id="PF01512">
    <property type="entry name" value="Complex1_51K"/>
    <property type="match status" value="1"/>
</dbReference>
<accession>A0A3A5H6W0</accession>
<dbReference type="Gene3D" id="6.10.250.1450">
    <property type="match status" value="1"/>
</dbReference>
<dbReference type="InterPro" id="IPR001949">
    <property type="entry name" value="NADH-UbQ_OxRdtase_51kDa_CS"/>
</dbReference>
<sequence>MTTSSTSPITRVYVSRDSAATSVGANEVADALVLAAAAAGVDLHVVRTGTRGMLWLEPLVEVETPAGRVGYGPVSPADVDGLVAAGMLDGVLDGAGGHTTARDHPSYLGLVEDLPWMRDQQRICLARVGVTDPVSTTDYEAHGGLAGLRHALSLDPQQVVAEVTDSGLRGRGGAGFPAGIKWKTVADTPGELKFVCCNADEGDSGTFADRMVMEGDPFALLEGMTIAGYAVGASEGYIYLRSEYPDAAHALKEAIDAARAAGWLGADVLGSGYTFDIHLRIGAGAYICGEETSMLESLEGKRGMVRAKPPIPAITGLFGKPTVVNNVLTLVSVPTILAEGGTKYAELGVDRSRGTQVFQLAGNIARGGAFETAFGISLEKLVHEYGGGTRTGRPLRAVQVGGPLGQYIPADKLDIPTDYEAFAAADAMLGHGGITVFDDTVDMAHMARFAMEFCAEESCGKCTPCRVGSIRGVETIDKIVGGVDPDGNLALLNDLCELMTDGSLCAMGGLTPNPVRSALLHFPEDFTPGVHDRKEAAR</sequence>
<dbReference type="PROSITE" id="PS00645">
    <property type="entry name" value="COMPLEX1_51K_2"/>
    <property type="match status" value="1"/>
</dbReference>
<dbReference type="EMBL" id="QYRP01000002">
    <property type="protein sequence ID" value="RJS46416.1"/>
    <property type="molecule type" value="Genomic_DNA"/>
</dbReference>
<dbReference type="InterPro" id="IPR019575">
    <property type="entry name" value="Nuop51_4Fe4S-bd"/>
</dbReference>
<evidence type="ECO:0000259" key="6">
    <source>
        <dbReference type="SMART" id="SM00928"/>
    </source>
</evidence>
<keyword evidence="8" id="KW-1185">Reference proteome</keyword>
<dbReference type="InterPro" id="IPR037225">
    <property type="entry name" value="Nuo51_FMN-bd_sf"/>
</dbReference>
<dbReference type="GO" id="GO:0010181">
    <property type="term" value="F:FMN binding"/>
    <property type="evidence" value="ECO:0007669"/>
    <property type="project" value="InterPro"/>
</dbReference>
<keyword evidence="2" id="KW-0004">4Fe-4S</keyword>
<dbReference type="Gene3D" id="3.40.50.11540">
    <property type="entry name" value="NADH-ubiquinone oxidoreductase 51kDa subunit"/>
    <property type="match status" value="1"/>
</dbReference>
<dbReference type="PROSITE" id="PS00644">
    <property type="entry name" value="COMPLEX1_51K_1"/>
    <property type="match status" value="1"/>
</dbReference>
<evidence type="ECO:0000313" key="7">
    <source>
        <dbReference type="EMBL" id="RJS46416.1"/>
    </source>
</evidence>
<dbReference type="InterPro" id="IPR036249">
    <property type="entry name" value="Thioredoxin-like_sf"/>
</dbReference>
<dbReference type="Proteomes" id="UP000276542">
    <property type="component" value="Unassembled WGS sequence"/>
</dbReference>
<keyword evidence="3" id="KW-0479">Metal-binding</keyword>
<comment type="caution">
    <text evidence="7">The sequence shown here is derived from an EMBL/GenBank/DDBJ whole genome shotgun (WGS) entry which is preliminary data.</text>
</comment>
<dbReference type="RefSeq" id="WP_120060388.1">
    <property type="nucleotide sequence ID" value="NZ_QYRP01000002.1"/>
</dbReference>
<feature type="domain" description="NADH-ubiquinone oxidoreductase 51kDa subunit iron-sulphur binding" evidence="6">
    <location>
        <begin position="444"/>
        <end position="489"/>
    </location>
</feature>
<proteinExistence type="inferred from homology"/>
<dbReference type="PANTHER" id="PTHR43578">
    <property type="entry name" value="NADH-QUINONE OXIDOREDUCTASE SUBUNIT F"/>
    <property type="match status" value="1"/>
</dbReference>
<keyword evidence="4" id="KW-0408">Iron</keyword>
<evidence type="ECO:0000256" key="1">
    <source>
        <dbReference type="ARBA" id="ARBA00007523"/>
    </source>
</evidence>
<dbReference type="FunFam" id="3.40.50.11540:FF:000001">
    <property type="entry name" value="NADH dehydrogenase [ubiquinone] flavoprotein 1, mitochondrial"/>
    <property type="match status" value="1"/>
</dbReference>
<dbReference type="InterPro" id="IPR037207">
    <property type="entry name" value="Nuop51_4Fe4S-bd_sf"/>
</dbReference>
<dbReference type="Gene3D" id="1.20.1440.230">
    <property type="entry name" value="NADH-ubiquinone oxidoreductase 51kDa subunit, iron-sulphur binding domain"/>
    <property type="match status" value="1"/>
</dbReference>
<dbReference type="SUPFAM" id="SSF140490">
    <property type="entry name" value="Nqo1C-terminal domain-like"/>
    <property type="match status" value="1"/>
</dbReference>
<dbReference type="Pfam" id="PF10589">
    <property type="entry name" value="NADH_4Fe-4S"/>
    <property type="match status" value="1"/>
</dbReference>
<dbReference type="CDD" id="cd03063">
    <property type="entry name" value="TRX_Fd_FDH_beta"/>
    <property type="match status" value="1"/>
</dbReference>